<organism evidence="4 5">
    <name type="scientific">Aequorivita marisscotiae</name>
    <dbReference type="NCBI Taxonomy" id="3040348"/>
    <lineage>
        <taxon>Bacteria</taxon>
        <taxon>Pseudomonadati</taxon>
        <taxon>Bacteroidota</taxon>
        <taxon>Flavobacteriia</taxon>
        <taxon>Flavobacteriales</taxon>
        <taxon>Flavobacteriaceae</taxon>
        <taxon>Aequorivita</taxon>
    </lineage>
</organism>
<dbReference type="PROSITE" id="PS50825">
    <property type="entry name" value="HYR"/>
    <property type="match status" value="8"/>
</dbReference>
<dbReference type="PANTHER" id="PTHR24273">
    <property type="entry name" value="FI04643P-RELATED"/>
    <property type="match status" value="1"/>
</dbReference>
<keyword evidence="1" id="KW-0732">Signal</keyword>
<dbReference type="Pfam" id="PF02494">
    <property type="entry name" value="HYR"/>
    <property type="match status" value="3"/>
</dbReference>
<gene>
    <name evidence="4" type="ORF">QCQ61_04085</name>
</gene>
<keyword evidence="5" id="KW-1185">Reference proteome</keyword>
<feature type="domain" description="HYR" evidence="3">
    <location>
        <begin position="1971"/>
        <end position="2059"/>
    </location>
</feature>
<dbReference type="RefSeq" id="WP_279449448.1">
    <property type="nucleotide sequence ID" value="NZ_CP122379.1"/>
</dbReference>
<dbReference type="EMBL" id="CP122379">
    <property type="protein sequence ID" value="WGF93375.1"/>
    <property type="molecule type" value="Genomic_DNA"/>
</dbReference>
<reference evidence="4 5" key="1">
    <citation type="submission" date="2023-04" db="EMBL/GenBank/DDBJ databases">
        <title>Taxonomic identification of the Arctic strain Aequorivita sp. nov. and transcriptomic analysis in response to temperature stress.</title>
        <authorList>
            <person name="Liu W."/>
            <person name="Cong B."/>
            <person name="Lin J."/>
        </authorList>
    </citation>
    <scope>NUCLEOTIDE SEQUENCE [LARGE SCALE GENOMIC DNA]</scope>
    <source>
        <strain evidence="4 5">Ant34-E75</strain>
    </source>
</reference>
<sequence length="2993" mass="304127">MKKITLLLILLITTVTGIGQTTLTVGDIAFIGSNADGTTNVDDTVAFVLLKDIDASTQIIFTDRGWNDGSGFSSYAGDGEFTWTSGAAMSAGTVVTINMGPLPSPAVYSIIGDQLFAIQGSIAAPQFIAGLQYNDTSGDDANWDGAATSNSTSALPDALSTGNTAVRLVPEQDNWQFSCTAAGGGPITGTPNDIRAIVHNRANWVSNNTTVYNPAVEAGCTFTVTAGGDTTPPIISCPIDPAPITAGSDGLAAIPDLVSITTATDDVSDPANIAITQSPTAGTMYTAGVYPVILTATDEAGNSATCTVTVTINEPPTTILAAGDIAFVGFNLDGGDGFAFILLKDIIAGTHIRFTDCGVTNPNTISCNGSGDGSATWYSSLARSAGDIVSLDGSFMASSVLSSIGDQLFAYQGTSSSPIFITGIHSNVDSAPTTDSDWDGANTSSTTTALPDQLTNGVNAIRLYATGPPETEVDNWQFNCSLVPGGLPVSGTPAQLAAIFNDIQYWTSNDAVEFTPAAMAGCLYSVLPAFDTDVTLAAGVLIIEDVTDKNDDLTISYSGGVYTITDNNGGIINCSIPGATGSGTSTITVPDAGVTSVLARTLGGDDLLTVDFTGNFPVPLNYEGGTQTTGDALTLTGGGTFTDVTHEFLNENDGSIDITGNASISYTGLEPIIDNLSAINRVFSFIGGAETITLSDDATPGDNFSFIDSSLGESVTFLNPTASLTVNTEVGGGSGADIINIEGLDSLFDADLTVNGGTDDNVFFQTNPTDIGTSDFDINGQTITATNNVTTTANGAIVFTASQNILVDGGAIVSSIDGNVTLDANAGGTLTGVDTDAIVITGASTISTSGSGNIAFTGTGVSTGPTNLNVGINIRGGSVVENTGTGTISITGTGGDGNNQNQGMRFEGAGTRVTTIDGGITLHGTGGNAATTNNEGVTIIFGALVEATGTGVIDVTGNAVGGTNANKGIVFYNGNMRSAGGGITLNGTGAGTNNGNPGISLENNSVVEDTANGDISLTGVGGSGAIANIGVDFTGASILRANNGNINILATGGAGTGNANRGLRNVGGSLITATGSGSITINTNAGTTGTSDNFGYEANNGSIITAGGGITMIAQGNGSTDFNDGMVILNGSVIQDTANGAIQLTGTGGSGGISNNNGIRIWDATTLIETNNGDILLNGTGGDGTGNFNQGVSIYNGAILQSLGAGNVTIFGVGGAGDQQNRGINFEGGSTSILTNGGNISLTGIGSSGSTGPFNVGTSIRNGATLSTTGAGNIVLNGTSGAGSGANYGLEIVSPVTSVITGNGNITVTGTSTATSGSNNFGAFIDAIINAAGSGNIEINGTGGNGASNDMGIYTLSNTAITSNGGSIQFNGTSSGATTPAIDIAALTTPITTSGNITATANVGKLNTPAGLPGYAIFDAAISTINGVFAPGQSPGQAIINGNLAIGSGDSIEIEIDDINTPGTEFDQIVVNGVVDITDAILSLIDNFAGTIPQGNTLIIIDNDGADPIVGEFNGLPNGTGFTFNGQSIIVNYDGGDGNDVVLVADSMPTAVCQDITVQLDGTGNVSITASQVDGGSSDPDGPVTLSIDISSFDCSNIGPNNVTLTVTDSTGNTDSCIAVVTVEDNEAPVITCVANDSRNTDPGVCTYTVVGTEFDATFTDNCTGGTITNDYNGTATLAGEIFPSGTTTVVWTANDGNGQTATCSTDITVVDNQSPVITCVPNQTRDTDPGVCDYTVVGAEFDATFNDNCGGTIGNNYNGSTSLAGAVFPIGSTTVVWAVFDGTNPVVFCQTVITIEDNEAPVITCVPNATRDTDAGVCSYTVVGTEFDATFTDNCTSSTITNDYNGTATMAGEVLPKGVTTVVWTVNDGNGQTATCTTVITVEDNEDPVITCVPNATRDTDPGLCNYTVVGTEFDATFTDNCPDGSITNDYNGTATMAGEVLPKGVTTVIWTVDDGNGQTATCTTVITVEDNEDPVITCVPNATRDTDPGLCNYTIVGTEFDATFTDNCPDGSITNDYNGTATMAGEVLPKGVTTVIWTVNDGNGQTATCTTVITVEDNEDPVITCAPNATRDTDPGLCEYTVVGTEFDATFTDNCPDGSITNDYNGTATMAGEVLPKGVTTVVWTVDDGNGQTVTCTTVITVEDNEAPVITCAPNATRDTDPGLCEYTVVGTEFDATFTDNCPDGSITNDYNGTATMAGEVLPKGVTTVVWTVDDGNGQTATCTTVITVEDNEDPVITCVPNATRDTDPGVCNYTVVGTEFDATFTDNCPDGSITNDYNGSATMAGEVLPKGVTTIVWTVNDGNGQTATCTTVITVEDNEDPVITCVPNATRDTDPGVCEYTVIGTEFDATFTDNCPDGNITNSYNGTATMAGEVLPKGVTTVVWTVDDGNGQTATCTTVITVEDNEDPVVTCVPNATRDTDPGVCEYTVIGTEFDATFTDNCPDGSITNDYNGTTTMAGEVLPTGNTTVVWTVDDGNGQIVTCTTVITIEDNELPTIICPADITANTDAGQCYATVTFATPVAFDNCGIDSVVQTMGDPSGSSFPVGVNTIEFTATDVNGNTSTCSFTITVTDNEAPVAVCQNITIQLDAAGNATITAADVDGGSTDQCGIGSLSIDVDTFDCSDVGDNNVILTVTDVNGNTSTCTAIVTVEDVTAPMVVCQDITVVLDATGTVTIAGIDVDGGSTDACGIASYDLDIDTFDCSNVGDNIVTLTVTDVNGNTSTCTATVTVEDNTSPVLVCQDFTLELGADGTAVLDPSDVIASNDDACGIFTSAVDITDFDCSDIGAPVTVQVFTIDVNGNLASCTAEVTVVDNLAPVITCPADQTVDPGPGNIFYILPDYFATGEATAIDNCTDPVTITTQSPAAGTPLSDGTYTITFTAEDAYGNVSTCDFELIVESVLGVGDNSYDLGSITMYPVPAKNILNIGNPKLLELERLEIYDLRGRLVQTADLRGMGNVKTINVDQLAAASYYVKIKGTEGEITKRLLKE</sequence>
<dbReference type="PANTHER" id="PTHR24273:SF32">
    <property type="entry name" value="HYALIN"/>
    <property type="match status" value="1"/>
</dbReference>
<dbReference type="InterPro" id="IPR003410">
    <property type="entry name" value="HYR_dom"/>
</dbReference>
<dbReference type="InterPro" id="IPR035986">
    <property type="entry name" value="PKD_dom_sf"/>
</dbReference>
<dbReference type="NCBIfam" id="TIGR04183">
    <property type="entry name" value="Por_Secre_tail"/>
    <property type="match status" value="1"/>
</dbReference>
<name>A0ABY8KVC9_9FLAO</name>
<proteinExistence type="predicted"/>
<feature type="domain" description="HYR" evidence="3">
    <location>
        <begin position="228"/>
        <end position="314"/>
    </location>
</feature>
<feature type="domain" description="HYR" evidence="3">
    <location>
        <begin position="2493"/>
        <end position="2576"/>
    </location>
</feature>
<keyword evidence="2" id="KW-0677">Repeat</keyword>
<evidence type="ECO:0000313" key="5">
    <source>
        <dbReference type="Proteomes" id="UP001238523"/>
    </source>
</evidence>
<feature type="domain" description="HYR" evidence="3">
    <location>
        <begin position="1624"/>
        <end position="1712"/>
    </location>
</feature>
<dbReference type="Gene3D" id="2.60.40.10">
    <property type="entry name" value="Immunoglobulins"/>
    <property type="match status" value="3"/>
</dbReference>
<feature type="domain" description="HYR" evidence="3">
    <location>
        <begin position="2319"/>
        <end position="2407"/>
    </location>
</feature>
<dbReference type="SUPFAM" id="SSF49299">
    <property type="entry name" value="PKD domain"/>
    <property type="match status" value="1"/>
</dbReference>
<accession>A0ABY8KVC9</accession>
<dbReference type="InterPro" id="IPR013783">
    <property type="entry name" value="Ig-like_fold"/>
</dbReference>
<evidence type="ECO:0000256" key="2">
    <source>
        <dbReference type="ARBA" id="ARBA00022737"/>
    </source>
</evidence>
<feature type="domain" description="HYR" evidence="3">
    <location>
        <begin position="1797"/>
        <end position="1885"/>
    </location>
</feature>
<evidence type="ECO:0000313" key="4">
    <source>
        <dbReference type="EMBL" id="WGF93375.1"/>
    </source>
</evidence>
<feature type="domain" description="HYR" evidence="3">
    <location>
        <begin position="2816"/>
        <end position="2903"/>
    </location>
</feature>
<evidence type="ECO:0000256" key="1">
    <source>
        <dbReference type="ARBA" id="ARBA00022729"/>
    </source>
</evidence>
<dbReference type="Proteomes" id="UP001238523">
    <property type="component" value="Chromosome"/>
</dbReference>
<dbReference type="Pfam" id="PF18962">
    <property type="entry name" value="Por_Secre_tail"/>
    <property type="match status" value="1"/>
</dbReference>
<feature type="domain" description="HYR" evidence="3">
    <location>
        <begin position="2145"/>
        <end position="2233"/>
    </location>
</feature>
<protein>
    <submittedName>
        <fullName evidence="4">HYR domain-containing protein</fullName>
    </submittedName>
</protein>
<evidence type="ECO:0000259" key="3">
    <source>
        <dbReference type="PROSITE" id="PS50825"/>
    </source>
</evidence>
<dbReference type="InterPro" id="IPR026444">
    <property type="entry name" value="Secre_tail"/>
</dbReference>